<keyword evidence="1" id="KW-0862">Zinc</keyword>
<protein>
    <recommendedName>
        <fullName evidence="3">CCHC-type domain-containing protein</fullName>
    </recommendedName>
</protein>
<dbReference type="SUPFAM" id="SSF57756">
    <property type="entry name" value="Retrovirus zinc finger-like domains"/>
    <property type="match status" value="1"/>
</dbReference>
<evidence type="ECO:0000256" key="2">
    <source>
        <dbReference type="SAM" id="MobiDB-lite"/>
    </source>
</evidence>
<dbReference type="InterPro" id="IPR036397">
    <property type="entry name" value="RNaseH_sf"/>
</dbReference>
<sequence>MADTNNASKQGSFQYPMLTNTNYMTWAMRMEVLFHVHDAWDAIDPGSTDAKKNNVAKAVLYQSIPESLLLQIGKLNTVKAMWDAIKTRHEGADRVKEARLQTLITEFDGLKMRESESIDDFASKLSGIATKSATLGEVIPVSRLVKKFLTSLPRRKYIQIVASIEQTVNLKTIGFEDIVGRLKAYEERIKGEEDEPYENQSKLLYSKEESSSSWSRDYNYRGRGRASSSNRGRGRGRETQQSRDRGNDRGYQEKGRNNDTRDTGKTKKDYSKIRCYRCDKFGHFVSRCPERYKKHEMHKTETEDDDPNGEGATFFMMKTDRETVFLNEKVVPKKFQAEPQEKDIWYLDNGASNHMTGNRAYFAELNERISGRVKFGDNSCVDIKGKGSIIFEGRNGEQKLLTDIYYIPDLKSNLLSLGQATELGCNVNMRNQYLTMHDKEGKLLMKVARSKNRLYKIKLKVGNPVCLMSKLHEDSWLWHARMGHLNFKSLQKLSRMVLDLPRIHLENKVCESCMVGKQTSKPFAVKASYRATQLLELVHGDLCGPITPSTMRGNRYILVLIDDFSRYMWCSLLKEKK</sequence>
<evidence type="ECO:0000313" key="5">
    <source>
        <dbReference type="Proteomes" id="UP001229421"/>
    </source>
</evidence>
<proteinExistence type="predicted"/>
<evidence type="ECO:0000313" key="4">
    <source>
        <dbReference type="EMBL" id="KAK1423983.1"/>
    </source>
</evidence>
<dbReference type="GO" id="GO:0008270">
    <property type="term" value="F:zinc ion binding"/>
    <property type="evidence" value="ECO:0007669"/>
    <property type="project" value="UniProtKB-KW"/>
</dbReference>
<dbReference type="EMBL" id="JAUHHV010000005">
    <property type="protein sequence ID" value="KAK1423983.1"/>
    <property type="molecule type" value="Genomic_DNA"/>
</dbReference>
<dbReference type="Proteomes" id="UP001229421">
    <property type="component" value="Unassembled WGS sequence"/>
</dbReference>
<gene>
    <name evidence="4" type="ORF">QVD17_19294</name>
</gene>
<feature type="compositionally biased region" description="Basic and acidic residues" evidence="2">
    <location>
        <begin position="235"/>
        <end position="266"/>
    </location>
</feature>
<comment type="caution">
    <text evidence="4">The sequence shown here is derived from an EMBL/GenBank/DDBJ whole genome shotgun (WGS) entry which is preliminary data.</text>
</comment>
<dbReference type="SUPFAM" id="SSF53098">
    <property type="entry name" value="Ribonuclease H-like"/>
    <property type="match status" value="1"/>
</dbReference>
<feature type="domain" description="CCHC-type" evidence="3">
    <location>
        <begin position="274"/>
        <end position="290"/>
    </location>
</feature>
<evidence type="ECO:0000259" key="3">
    <source>
        <dbReference type="PROSITE" id="PS50158"/>
    </source>
</evidence>
<dbReference type="Pfam" id="PF13976">
    <property type="entry name" value="gag_pre-integrs"/>
    <property type="match status" value="1"/>
</dbReference>
<dbReference type="InterPro" id="IPR001878">
    <property type="entry name" value="Znf_CCHC"/>
</dbReference>
<evidence type="ECO:0000256" key="1">
    <source>
        <dbReference type="PROSITE-ProRule" id="PRU00047"/>
    </source>
</evidence>
<organism evidence="4 5">
    <name type="scientific">Tagetes erecta</name>
    <name type="common">African marigold</name>
    <dbReference type="NCBI Taxonomy" id="13708"/>
    <lineage>
        <taxon>Eukaryota</taxon>
        <taxon>Viridiplantae</taxon>
        <taxon>Streptophyta</taxon>
        <taxon>Embryophyta</taxon>
        <taxon>Tracheophyta</taxon>
        <taxon>Spermatophyta</taxon>
        <taxon>Magnoliopsida</taxon>
        <taxon>eudicotyledons</taxon>
        <taxon>Gunneridae</taxon>
        <taxon>Pentapetalae</taxon>
        <taxon>asterids</taxon>
        <taxon>campanulids</taxon>
        <taxon>Asterales</taxon>
        <taxon>Asteraceae</taxon>
        <taxon>Asteroideae</taxon>
        <taxon>Heliantheae alliance</taxon>
        <taxon>Tageteae</taxon>
        <taxon>Tagetes</taxon>
    </lineage>
</organism>
<feature type="region of interest" description="Disordered" evidence="2">
    <location>
        <begin position="214"/>
        <end position="266"/>
    </location>
</feature>
<keyword evidence="5" id="KW-1185">Reference proteome</keyword>
<accession>A0AAD8KM24</accession>
<keyword evidence="1" id="KW-0479">Metal-binding</keyword>
<dbReference type="InterPro" id="IPR012337">
    <property type="entry name" value="RNaseH-like_sf"/>
</dbReference>
<reference evidence="4" key="1">
    <citation type="journal article" date="2023" name="bioRxiv">
        <title>Improved chromosome-level genome assembly for marigold (Tagetes erecta).</title>
        <authorList>
            <person name="Jiang F."/>
            <person name="Yuan L."/>
            <person name="Wang S."/>
            <person name="Wang H."/>
            <person name="Xu D."/>
            <person name="Wang A."/>
            <person name="Fan W."/>
        </authorList>
    </citation>
    <scope>NUCLEOTIDE SEQUENCE</scope>
    <source>
        <strain evidence="4">WSJ</strain>
        <tissue evidence="4">Leaf</tissue>
    </source>
</reference>
<dbReference type="AlphaFoldDB" id="A0AAD8KM24"/>
<dbReference type="Pfam" id="PF22936">
    <property type="entry name" value="Pol_BBD"/>
    <property type="match status" value="1"/>
</dbReference>
<keyword evidence="1" id="KW-0863">Zinc-finger</keyword>
<dbReference type="SMART" id="SM00343">
    <property type="entry name" value="ZnF_C2HC"/>
    <property type="match status" value="1"/>
</dbReference>
<dbReference type="InterPro" id="IPR054722">
    <property type="entry name" value="PolX-like_BBD"/>
</dbReference>
<dbReference type="InterPro" id="IPR036875">
    <property type="entry name" value="Znf_CCHC_sf"/>
</dbReference>
<dbReference type="PROSITE" id="PS50158">
    <property type="entry name" value="ZF_CCHC"/>
    <property type="match status" value="1"/>
</dbReference>
<dbReference type="InterPro" id="IPR025724">
    <property type="entry name" value="GAG-pre-integrase_dom"/>
</dbReference>
<dbReference type="Gene3D" id="3.30.420.10">
    <property type="entry name" value="Ribonuclease H-like superfamily/Ribonuclease H"/>
    <property type="match status" value="1"/>
</dbReference>
<dbReference type="PANTHER" id="PTHR35317">
    <property type="entry name" value="OS04G0629600 PROTEIN"/>
    <property type="match status" value="1"/>
</dbReference>
<name>A0AAD8KM24_TARER</name>
<dbReference type="Pfam" id="PF14223">
    <property type="entry name" value="Retrotran_gag_2"/>
    <property type="match status" value="1"/>
</dbReference>
<dbReference type="GO" id="GO:0003676">
    <property type="term" value="F:nucleic acid binding"/>
    <property type="evidence" value="ECO:0007669"/>
    <property type="project" value="InterPro"/>
</dbReference>
<dbReference type="PANTHER" id="PTHR35317:SF44">
    <property type="entry name" value="RNA-DIRECTED DNA POLYMERASE"/>
    <property type="match status" value="1"/>
</dbReference>